<evidence type="ECO:0000313" key="1">
    <source>
        <dbReference type="EMBL" id="AXA66709.1"/>
    </source>
</evidence>
<reference evidence="1 2" key="1">
    <citation type="submission" date="2017-06" db="EMBL/GenBank/DDBJ databases">
        <title>Evolution towards high GC content and high-temperature stress adaptation in endophytic Pseudomonas oryzihabitans impacted its plant-growth promoting traits.</title>
        <authorList>
            <person name="Nascimento F.X."/>
        </authorList>
    </citation>
    <scope>NUCLEOTIDE SEQUENCE [LARGE SCALE GENOMIC DNA]</scope>
    <source>
        <strain evidence="1 2">MS8</strain>
    </source>
</reference>
<dbReference type="Proteomes" id="UP000250579">
    <property type="component" value="Chromosome"/>
</dbReference>
<organism evidence="1 2">
    <name type="scientific">Pseudomonas oryzihabitans</name>
    <dbReference type="NCBI Taxonomy" id="47885"/>
    <lineage>
        <taxon>Bacteria</taxon>
        <taxon>Pseudomonadati</taxon>
        <taxon>Pseudomonadota</taxon>
        <taxon>Gammaproteobacteria</taxon>
        <taxon>Pseudomonadales</taxon>
        <taxon>Pseudomonadaceae</taxon>
        <taxon>Pseudomonas</taxon>
    </lineage>
</organism>
<gene>
    <name evidence="1" type="ORF">CE139_13070</name>
</gene>
<dbReference type="EMBL" id="CP022198">
    <property type="protein sequence ID" value="AXA66709.1"/>
    <property type="molecule type" value="Genomic_DNA"/>
</dbReference>
<name>A0A2Z5A9D0_9PSED</name>
<proteinExistence type="predicted"/>
<dbReference type="AlphaFoldDB" id="A0A2Z5A9D0"/>
<protein>
    <submittedName>
        <fullName evidence="1">Uncharacterized protein</fullName>
    </submittedName>
</protein>
<accession>A0A2Z5A9D0</accession>
<sequence>MVRASWEDKTALGGNAMKIYTREEGMLALKPERIEACRAAGVIVLGFGEKTPDDGIVIADCRPRGFVGWRGPDDPAATILYVGSVFRPTKTYYFDSFERALKRAKKLAA</sequence>
<evidence type="ECO:0000313" key="2">
    <source>
        <dbReference type="Proteomes" id="UP000250579"/>
    </source>
</evidence>